<dbReference type="GO" id="GO:0006164">
    <property type="term" value="P:purine nucleotide biosynthetic process"/>
    <property type="evidence" value="ECO:0007669"/>
    <property type="project" value="UniProtKB-KW"/>
</dbReference>
<dbReference type="CDD" id="cd01080">
    <property type="entry name" value="NAD_bind_m-THF_DH_Cyclohyd"/>
    <property type="match status" value="1"/>
</dbReference>
<comment type="caution">
    <text evidence="14">The sequence shown here is derived from an EMBL/GenBank/DDBJ whole genome shotgun (WGS) entry which is preliminary data.</text>
</comment>
<comment type="catalytic activity">
    <reaction evidence="11">
        <text>(6R)-5,10-methylene-5,6,7,8-tetrahydrofolate + NADP(+) = (6R)-5,10-methenyltetrahydrofolate + NADPH</text>
        <dbReference type="Rhea" id="RHEA:22812"/>
        <dbReference type="ChEBI" id="CHEBI:15636"/>
        <dbReference type="ChEBI" id="CHEBI:57455"/>
        <dbReference type="ChEBI" id="CHEBI:57783"/>
        <dbReference type="ChEBI" id="CHEBI:58349"/>
        <dbReference type="EC" id="1.5.1.5"/>
    </reaction>
</comment>
<feature type="domain" description="Tetrahydrofolate dehydrogenase/cyclohydrolase NAD(P)-binding" evidence="13">
    <location>
        <begin position="137"/>
        <end position="275"/>
    </location>
</feature>
<dbReference type="HAMAP" id="MF_01576">
    <property type="entry name" value="THF_DHG_CYH"/>
    <property type="match status" value="1"/>
</dbReference>
<dbReference type="Proteomes" id="UP000017090">
    <property type="component" value="Unassembled WGS sequence"/>
</dbReference>
<dbReference type="Gene3D" id="3.40.50.10860">
    <property type="entry name" value="Leucine Dehydrogenase, chain A, domain 1"/>
    <property type="match status" value="1"/>
</dbReference>
<evidence type="ECO:0000313" key="14">
    <source>
        <dbReference type="EMBL" id="ERT62587.1"/>
    </source>
</evidence>
<dbReference type="PRINTS" id="PR00085">
    <property type="entry name" value="THFDHDRGNASE"/>
</dbReference>
<evidence type="ECO:0000256" key="1">
    <source>
        <dbReference type="ARBA" id="ARBA00004777"/>
    </source>
</evidence>
<dbReference type="InterPro" id="IPR000672">
    <property type="entry name" value="THF_DH/CycHdrlase"/>
</dbReference>
<feature type="binding site" evidence="11">
    <location>
        <begin position="163"/>
        <end position="165"/>
    </location>
    <ligand>
        <name>NADP(+)</name>
        <dbReference type="ChEBI" id="CHEBI:58349"/>
    </ligand>
</feature>
<dbReference type="SUPFAM" id="SSF51735">
    <property type="entry name" value="NAD(P)-binding Rossmann-fold domains"/>
    <property type="match status" value="1"/>
</dbReference>
<dbReference type="AlphaFoldDB" id="U7UT25"/>
<evidence type="ECO:0000256" key="2">
    <source>
        <dbReference type="ARBA" id="ARBA00022563"/>
    </source>
</evidence>
<name>U7UT25_9FIRM</name>
<dbReference type="OrthoDB" id="9803580at2"/>
<keyword evidence="8 11" id="KW-0368">Histidine biosynthesis</keyword>
<keyword evidence="5 11" id="KW-0378">Hydrolase</keyword>
<dbReference type="InterPro" id="IPR036291">
    <property type="entry name" value="NAD(P)-bd_dom_sf"/>
</dbReference>
<evidence type="ECO:0000259" key="12">
    <source>
        <dbReference type="Pfam" id="PF00763"/>
    </source>
</evidence>
<keyword evidence="15" id="KW-1185">Reference proteome</keyword>
<comment type="subunit">
    <text evidence="11">Homodimer.</text>
</comment>
<keyword evidence="3 11" id="KW-0028">Amino-acid biosynthesis</keyword>
<sequence length="279" mass="29249">MRVLDGKCVAAFEKEQLIKGLAALGKKGALPCLAVVQIGDDKASALYRTALQRRAVEVGLPFQPYQLPASAAAEEVAALLEKLNAADEIKGILLLMPLPEHLSEAKLSEYIAPEKDIDGITERSMGRLFSGKPAFVPCTPQAVMAILAYYRIDLEGKHVVVIGRSNIVGKPLAQLCLKQNATVTVCHSRTKNLAVLASEADILIAAVGRAGFVTADMIAAGAVVIDVGINRIDGKTVGDVDFTAATAKAAAITPVPGGVGAVTTIMVLKNVVRTLAETE</sequence>
<dbReference type="SUPFAM" id="SSF53223">
    <property type="entry name" value="Aminoacid dehydrogenase-like, N-terminal domain"/>
    <property type="match status" value="1"/>
</dbReference>
<evidence type="ECO:0000256" key="9">
    <source>
        <dbReference type="ARBA" id="ARBA00023167"/>
    </source>
</evidence>
<keyword evidence="6 11" id="KW-0521">NADP</keyword>
<dbReference type="EC" id="3.5.4.9" evidence="11"/>
<keyword evidence="4 11" id="KW-0658">Purine biosynthesis</keyword>
<dbReference type="GO" id="GO:0009086">
    <property type="term" value="P:methionine biosynthetic process"/>
    <property type="evidence" value="ECO:0007669"/>
    <property type="project" value="UniProtKB-KW"/>
</dbReference>
<evidence type="ECO:0000313" key="15">
    <source>
        <dbReference type="Proteomes" id="UP000017090"/>
    </source>
</evidence>
<keyword evidence="2 11" id="KW-0554">One-carbon metabolism</keyword>
<reference evidence="14 15" key="1">
    <citation type="submission" date="2013-09" db="EMBL/GenBank/DDBJ databases">
        <authorList>
            <person name="Durkin A.S."/>
            <person name="Haft D.R."/>
            <person name="McCorrison J."/>
            <person name="Torralba M."/>
            <person name="Gillis M."/>
            <person name="Haft D.H."/>
            <person name="Methe B."/>
            <person name="Sutton G."/>
            <person name="Nelson K.E."/>
        </authorList>
    </citation>
    <scope>NUCLEOTIDE SEQUENCE [LARGE SCALE GENOMIC DNA]</scope>
    <source>
        <strain evidence="14 15">BV3C16-1</strain>
    </source>
</reference>
<evidence type="ECO:0000259" key="13">
    <source>
        <dbReference type="Pfam" id="PF02882"/>
    </source>
</evidence>
<dbReference type="Gene3D" id="3.40.50.720">
    <property type="entry name" value="NAD(P)-binding Rossmann-like Domain"/>
    <property type="match status" value="1"/>
</dbReference>
<comment type="similarity">
    <text evidence="11">Belongs to the tetrahydrofolate dehydrogenase/cyclohydrolase family.</text>
</comment>
<dbReference type="GO" id="GO:0004488">
    <property type="term" value="F:methylenetetrahydrofolate dehydrogenase (NADP+) activity"/>
    <property type="evidence" value="ECO:0007669"/>
    <property type="project" value="UniProtKB-UniRule"/>
</dbReference>
<evidence type="ECO:0000256" key="11">
    <source>
        <dbReference type="HAMAP-Rule" id="MF_01576"/>
    </source>
</evidence>
<dbReference type="RefSeq" id="WP_023052577.1">
    <property type="nucleotide sequence ID" value="NZ_AWXA01000003.1"/>
</dbReference>
<accession>U7UT25</accession>
<dbReference type="STRING" id="1111454.HMPREF1250_0382"/>
<proteinExistence type="inferred from homology"/>
<evidence type="ECO:0000256" key="8">
    <source>
        <dbReference type="ARBA" id="ARBA00023102"/>
    </source>
</evidence>
<dbReference type="PATRIC" id="fig|1111454.3.peg.32"/>
<dbReference type="InterPro" id="IPR046346">
    <property type="entry name" value="Aminoacid_DH-like_N_sf"/>
</dbReference>
<evidence type="ECO:0000256" key="4">
    <source>
        <dbReference type="ARBA" id="ARBA00022755"/>
    </source>
</evidence>
<dbReference type="PANTHER" id="PTHR48099:SF5">
    <property type="entry name" value="C-1-TETRAHYDROFOLATE SYNTHASE, CYTOPLASMIC"/>
    <property type="match status" value="1"/>
</dbReference>
<keyword evidence="10 11" id="KW-0511">Multifunctional enzyme</keyword>
<protein>
    <recommendedName>
        <fullName evidence="11">Bifunctional protein FolD</fullName>
    </recommendedName>
    <domain>
        <recommendedName>
            <fullName evidence="11">Methylenetetrahydrofolate dehydrogenase</fullName>
            <ecNumber evidence="11">1.5.1.5</ecNumber>
        </recommendedName>
    </domain>
    <domain>
        <recommendedName>
            <fullName evidence="11">Methenyltetrahydrofolate cyclohydrolase</fullName>
            <ecNumber evidence="11">3.5.4.9</ecNumber>
        </recommendedName>
    </domain>
</protein>
<comment type="function">
    <text evidence="11">Catalyzes the oxidation of 5,10-methylenetetrahydrofolate to 5,10-methenyltetrahydrofolate and then the hydrolysis of 5,10-methenyltetrahydrofolate to 10-formyltetrahydrofolate.</text>
</comment>
<dbReference type="InterPro" id="IPR020630">
    <property type="entry name" value="THF_DH/CycHdrlase_cat_dom"/>
</dbReference>
<evidence type="ECO:0000256" key="3">
    <source>
        <dbReference type="ARBA" id="ARBA00022605"/>
    </source>
</evidence>
<gene>
    <name evidence="11" type="primary">folD</name>
    <name evidence="14" type="ORF">HMPREF1250_0382</name>
</gene>
<comment type="catalytic activity">
    <reaction evidence="11">
        <text>(6R)-5,10-methenyltetrahydrofolate + H2O = (6R)-10-formyltetrahydrofolate + H(+)</text>
        <dbReference type="Rhea" id="RHEA:23700"/>
        <dbReference type="ChEBI" id="CHEBI:15377"/>
        <dbReference type="ChEBI" id="CHEBI:15378"/>
        <dbReference type="ChEBI" id="CHEBI:57455"/>
        <dbReference type="ChEBI" id="CHEBI:195366"/>
        <dbReference type="EC" id="3.5.4.9"/>
    </reaction>
</comment>
<evidence type="ECO:0000256" key="10">
    <source>
        <dbReference type="ARBA" id="ARBA00023268"/>
    </source>
</evidence>
<feature type="domain" description="Tetrahydrofolate dehydrogenase/cyclohydrolase catalytic" evidence="12">
    <location>
        <begin position="4"/>
        <end position="118"/>
    </location>
</feature>
<organism evidence="14 15">
    <name type="scientific">Megasphaera vaginalis</name>
    <name type="common">ex Srinivasan et al. 2021</name>
    <dbReference type="NCBI Taxonomy" id="1111454"/>
    <lineage>
        <taxon>Bacteria</taxon>
        <taxon>Bacillati</taxon>
        <taxon>Bacillota</taxon>
        <taxon>Negativicutes</taxon>
        <taxon>Veillonellales</taxon>
        <taxon>Veillonellaceae</taxon>
        <taxon>Megasphaera</taxon>
    </lineage>
</organism>
<dbReference type="FunFam" id="3.40.50.720:FF:000094">
    <property type="entry name" value="Bifunctional protein FolD"/>
    <property type="match status" value="1"/>
</dbReference>
<evidence type="ECO:0000256" key="7">
    <source>
        <dbReference type="ARBA" id="ARBA00023002"/>
    </source>
</evidence>
<dbReference type="EC" id="1.5.1.5" evidence="11"/>
<dbReference type="PANTHER" id="PTHR48099">
    <property type="entry name" value="C-1-TETRAHYDROFOLATE SYNTHASE, CYTOPLASMIC-RELATED"/>
    <property type="match status" value="1"/>
</dbReference>
<dbReference type="GO" id="GO:0000105">
    <property type="term" value="P:L-histidine biosynthetic process"/>
    <property type="evidence" value="ECO:0007669"/>
    <property type="project" value="UniProtKB-KW"/>
</dbReference>
<keyword evidence="7 11" id="KW-0560">Oxidoreductase</keyword>
<dbReference type="EMBL" id="AWXA01000003">
    <property type="protein sequence ID" value="ERT62587.1"/>
    <property type="molecule type" value="Genomic_DNA"/>
</dbReference>
<dbReference type="GO" id="GO:0004477">
    <property type="term" value="F:methenyltetrahydrofolate cyclohydrolase activity"/>
    <property type="evidence" value="ECO:0007669"/>
    <property type="project" value="UniProtKB-UniRule"/>
</dbReference>
<evidence type="ECO:0000256" key="5">
    <source>
        <dbReference type="ARBA" id="ARBA00022801"/>
    </source>
</evidence>
<dbReference type="Pfam" id="PF00763">
    <property type="entry name" value="THF_DHG_CYH"/>
    <property type="match status" value="1"/>
</dbReference>
<comment type="caution">
    <text evidence="11">Lacks conserved residue(s) required for the propagation of feature annotation.</text>
</comment>
<dbReference type="InterPro" id="IPR020631">
    <property type="entry name" value="THF_DH/CycHdrlase_NAD-bd_dom"/>
</dbReference>
<keyword evidence="9 11" id="KW-0486">Methionine biosynthesis</keyword>
<dbReference type="GO" id="GO:0005829">
    <property type="term" value="C:cytosol"/>
    <property type="evidence" value="ECO:0007669"/>
    <property type="project" value="TreeGrafter"/>
</dbReference>
<evidence type="ECO:0000256" key="6">
    <source>
        <dbReference type="ARBA" id="ARBA00022857"/>
    </source>
</evidence>
<dbReference type="UniPathway" id="UPA00193"/>
<dbReference type="eggNOG" id="COG0190">
    <property type="taxonomic scope" value="Bacteria"/>
</dbReference>
<comment type="pathway">
    <text evidence="1 11">One-carbon metabolism; tetrahydrofolate interconversion.</text>
</comment>
<dbReference type="Pfam" id="PF02882">
    <property type="entry name" value="THF_DHG_CYH_C"/>
    <property type="match status" value="1"/>
</dbReference>
<feature type="binding site" evidence="11">
    <location>
        <position position="229"/>
    </location>
    <ligand>
        <name>NADP(+)</name>
        <dbReference type="ChEBI" id="CHEBI:58349"/>
    </ligand>
</feature>
<dbReference type="GO" id="GO:0035999">
    <property type="term" value="P:tetrahydrofolate interconversion"/>
    <property type="evidence" value="ECO:0007669"/>
    <property type="project" value="UniProtKB-UniRule"/>
</dbReference>